<dbReference type="PANTHER" id="PTHR32035">
    <property type="entry name" value="AURORA KINASE A-INTERACTING PROTEIN"/>
    <property type="match status" value="1"/>
</dbReference>
<name>A0A7S1ZHE7_9STRA</name>
<keyword evidence="5" id="KW-0472">Membrane</keyword>
<keyword evidence="5" id="KW-1133">Transmembrane helix</keyword>
<dbReference type="SMART" id="SM01155">
    <property type="entry name" value="DUF1713"/>
    <property type="match status" value="1"/>
</dbReference>
<gene>
    <name evidence="7" type="ORF">DBRI1063_LOCUS15361</name>
</gene>
<evidence type="ECO:0000256" key="4">
    <source>
        <dbReference type="ARBA" id="ARBA00035682"/>
    </source>
</evidence>
<reference evidence="7" key="1">
    <citation type="submission" date="2021-01" db="EMBL/GenBank/DDBJ databases">
        <authorList>
            <person name="Corre E."/>
            <person name="Pelletier E."/>
            <person name="Niang G."/>
            <person name="Scheremetjew M."/>
            <person name="Finn R."/>
            <person name="Kale V."/>
            <person name="Holt S."/>
            <person name="Cochrane G."/>
            <person name="Meng A."/>
            <person name="Brown T."/>
            <person name="Cohen L."/>
        </authorList>
    </citation>
    <scope>NUCLEOTIDE SEQUENCE</scope>
    <source>
        <strain evidence="7">Pop2</strain>
    </source>
</reference>
<dbReference type="AlphaFoldDB" id="A0A7S1ZHE7"/>
<evidence type="ECO:0000256" key="3">
    <source>
        <dbReference type="ARBA" id="ARBA00035647"/>
    </source>
</evidence>
<keyword evidence="5" id="KW-0812">Transmembrane</keyword>
<feature type="domain" description="Ribosomal protein mS38 C-terminal" evidence="6">
    <location>
        <begin position="155"/>
        <end position="185"/>
    </location>
</feature>
<evidence type="ECO:0000256" key="2">
    <source>
        <dbReference type="ARBA" id="ARBA00023128"/>
    </source>
</evidence>
<dbReference type="PANTHER" id="PTHR32035:SF3">
    <property type="entry name" value="SMALL RIBOSOMAL SUBUNIT PROTEIN MS38"/>
    <property type="match status" value="1"/>
</dbReference>
<evidence type="ECO:0000259" key="6">
    <source>
        <dbReference type="SMART" id="SM01155"/>
    </source>
</evidence>
<evidence type="ECO:0000256" key="5">
    <source>
        <dbReference type="SAM" id="Phobius"/>
    </source>
</evidence>
<dbReference type="EMBL" id="HBGN01024022">
    <property type="protein sequence ID" value="CAD9338614.1"/>
    <property type="molecule type" value="Transcribed_RNA"/>
</dbReference>
<evidence type="ECO:0000313" key="7">
    <source>
        <dbReference type="EMBL" id="CAD9338614.1"/>
    </source>
</evidence>
<protein>
    <recommendedName>
        <fullName evidence="4">Small ribosomal subunit protein mS38</fullName>
    </recommendedName>
</protein>
<dbReference type="GO" id="GO:0005739">
    <property type="term" value="C:mitochondrion"/>
    <property type="evidence" value="ECO:0007669"/>
    <property type="project" value="UniProtKB-SubCell"/>
</dbReference>
<comment type="subcellular location">
    <subcellularLocation>
        <location evidence="1">Mitochondrion</location>
    </subcellularLocation>
</comment>
<dbReference type="Pfam" id="PF08213">
    <property type="entry name" value="COX24_C"/>
    <property type="match status" value="1"/>
</dbReference>
<comment type="similarity">
    <text evidence="3">Belongs to the mitochondrion-specific ribosomal protein mS38 family.</text>
</comment>
<proteinExistence type="inferred from homology"/>
<accession>A0A7S1ZHE7</accession>
<evidence type="ECO:0000256" key="1">
    <source>
        <dbReference type="ARBA" id="ARBA00004173"/>
    </source>
</evidence>
<feature type="transmembrane region" description="Helical" evidence="5">
    <location>
        <begin position="29"/>
        <end position="51"/>
    </location>
</feature>
<dbReference type="InterPro" id="IPR013177">
    <property type="entry name" value="Ribosomal_mS38_C"/>
</dbReference>
<keyword evidence="2" id="KW-0496">Mitochondrion</keyword>
<organism evidence="7">
    <name type="scientific">Ditylum brightwellii</name>
    <dbReference type="NCBI Taxonomy" id="49249"/>
    <lineage>
        <taxon>Eukaryota</taxon>
        <taxon>Sar</taxon>
        <taxon>Stramenopiles</taxon>
        <taxon>Ochrophyta</taxon>
        <taxon>Bacillariophyta</taxon>
        <taxon>Mediophyceae</taxon>
        <taxon>Lithodesmiophycidae</taxon>
        <taxon>Lithodesmiales</taxon>
        <taxon>Lithodesmiaceae</taxon>
        <taxon>Ditylum</taxon>
    </lineage>
</organism>
<sequence>MERQPRTHIRTPLCNSHICNPFCLKPARIVALCTMSLSIASSSVLVGASLLRRGAIFFSRAVSSEISCVVTATAPSTQPRALERWRELCEKPQHNIKQYTISSESRNLFNFGGVMKSFNLSSLAPFLHYPTALSLLLDEIECEGEGNGVEDSVWCMSSTLKKRRAKMNKHKLRKRRKKLRLKSKK</sequence>